<keyword evidence="2" id="KW-1185">Reference proteome</keyword>
<reference evidence="1 2" key="1">
    <citation type="submission" date="2012-05" db="EMBL/GenBank/DDBJ databases">
        <authorList>
            <person name="Hilton J."/>
        </authorList>
    </citation>
    <scope>NUCLEOTIDE SEQUENCE [LARGE SCALE GENOMIC DNA]</scope>
    <source>
        <strain evidence="1 2">HH01</strain>
    </source>
</reference>
<evidence type="ECO:0000313" key="1">
    <source>
        <dbReference type="EMBL" id="CCH66218.1"/>
    </source>
</evidence>
<protein>
    <submittedName>
        <fullName evidence="1">Glycosyltransferase</fullName>
    </submittedName>
</protein>
<dbReference type="GO" id="GO:0016740">
    <property type="term" value="F:transferase activity"/>
    <property type="evidence" value="ECO:0007669"/>
    <property type="project" value="UniProtKB-KW"/>
</dbReference>
<keyword evidence="1" id="KW-0808">Transferase</keyword>
<comment type="caution">
    <text evidence="1">The sequence shown here is derived from an EMBL/GenBank/DDBJ whole genome shotgun (WGS) entry which is preliminary data.</text>
</comment>
<dbReference type="EMBL" id="CAIY01000005">
    <property type="protein sequence ID" value="CCH66218.1"/>
    <property type="molecule type" value="Genomic_DNA"/>
</dbReference>
<dbReference type="Proteomes" id="UP000053051">
    <property type="component" value="Unassembled WGS sequence"/>
</dbReference>
<gene>
    <name evidence="1" type="ORF">RINTHH_630</name>
</gene>
<dbReference type="RefSeq" id="WP_008231423.1">
    <property type="nucleotide sequence ID" value="NZ_CAIY01000005.1"/>
</dbReference>
<name>M1WYV3_9NOST</name>
<dbReference type="Gene3D" id="3.40.50.2000">
    <property type="entry name" value="Glycogen Phosphorylase B"/>
    <property type="match status" value="1"/>
</dbReference>
<accession>M1WYV3</accession>
<proteinExistence type="predicted"/>
<dbReference type="AlphaFoldDB" id="M1WYV3"/>
<organism evidence="1 2">
    <name type="scientific">Richelia intracellularis HH01</name>
    <dbReference type="NCBI Taxonomy" id="1165094"/>
    <lineage>
        <taxon>Bacteria</taxon>
        <taxon>Bacillati</taxon>
        <taxon>Cyanobacteriota</taxon>
        <taxon>Cyanophyceae</taxon>
        <taxon>Nostocales</taxon>
        <taxon>Nostocaceae</taxon>
        <taxon>Richelia</taxon>
    </lineage>
</organism>
<sequence>MKICIVNHKIKKGDGQGRVNYEIVKASANQGHQITLIASEVASEIRDYPGLEFIYIPVKFLPTELLRNFFLPK</sequence>
<dbReference type="STRING" id="1165094.RINTHH_630"/>
<evidence type="ECO:0000313" key="2">
    <source>
        <dbReference type="Proteomes" id="UP000053051"/>
    </source>
</evidence>
<reference evidence="2" key="2">
    <citation type="submission" date="2016-01" db="EMBL/GenBank/DDBJ databases">
        <title>Diatom-associated endosymboitic cyanobacterium lacks core nitrogen metabolism enzymes.</title>
        <authorList>
            <person name="Hilton J.A."/>
            <person name="Foster R.A."/>
            <person name="Tripp H.J."/>
            <person name="Carter B.J."/>
            <person name="Zehr J.P."/>
            <person name="Villareal T.A."/>
        </authorList>
    </citation>
    <scope>NUCLEOTIDE SEQUENCE [LARGE SCALE GENOMIC DNA]</scope>
    <source>
        <strain evidence="2">HH01</strain>
    </source>
</reference>
<dbReference type="SUPFAM" id="SSF53756">
    <property type="entry name" value="UDP-Glycosyltransferase/glycogen phosphorylase"/>
    <property type="match status" value="1"/>
</dbReference>